<evidence type="ECO:0000313" key="3">
    <source>
        <dbReference type="Proteomes" id="UP001239795"/>
    </source>
</evidence>
<evidence type="ECO:0000256" key="1">
    <source>
        <dbReference type="SAM" id="MobiDB-lite"/>
    </source>
</evidence>
<comment type="caution">
    <text evidence="2">The sequence shown here is derived from an EMBL/GenBank/DDBJ whole genome shotgun (WGS) entry which is preliminary data.</text>
</comment>
<accession>A0AAI9TXK0</accession>
<proteinExistence type="predicted"/>
<keyword evidence="3" id="KW-1185">Reference proteome</keyword>
<gene>
    <name evidence="2" type="ORF">CMEL01_10116</name>
</gene>
<organism evidence="2 3">
    <name type="scientific">Colletotrichum melonis</name>
    <dbReference type="NCBI Taxonomy" id="1209925"/>
    <lineage>
        <taxon>Eukaryota</taxon>
        <taxon>Fungi</taxon>
        <taxon>Dikarya</taxon>
        <taxon>Ascomycota</taxon>
        <taxon>Pezizomycotina</taxon>
        <taxon>Sordariomycetes</taxon>
        <taxon>Hypocreomycetidae</taxon>
        <taxon>Glomerellales</taxon>
        <taxon>Glomerellaceae</taxon>
        <taxon>Colletotrichum</taxon>
        <taxon>Colletotrichum acutatum species complex</taxon>
    </lineage>
</organism>
<evidence type="ECO:0000313" key="2">
    <source>
        <dbReference type="EMBL" id="KAK1445873.1"/>
    </source>
</evidence>
<protein>
    <submittedName>
        <fullName evidence="2">Uncharacterized protein</fullName>
    </submittedName>
</protein>
<dbReference type="Proteomes" id="UP001239795">
    <property type="component" value="Unassembled WGS sequence"/>
</dbReference>
<reference evidence="2 3" key="1">
    <citation type="submission" date="2016-10" db="EMBL/GenBank/DDBJ databases">
        <title>The genome sequence of Colletotrichum fioriniae PJ7.</title>
        <authorList>
            <person name="Baroncelli R."/>
        </authorList>
    </citation>
    <scope>NUCLEOTIDE SEQUENCE [LARGE SCALE GENOMIC DNA]</scope>
    <source>
        <strain evidence="2">Col 31</strain>
    </source>
</reference>
<sequence>MAAGIMSASQVRGSFPSPAPSPTLTTPTTRPDGFVFDVVEWASGNLVRIWRCSPTIPPIHPVHITWNIHLPPLTRKLSRALCFIGSRSLRHRYALPRG</sequence>
<dbReference type="EMBL" id="MLGG01000090">
    <property type="protein sequence ID" value="KAK1445873.1"/>
    <property type="molecule type" value="Genomic_DNA"/>
</dbReference>
<dbReference type="AlphaFoldDB" id="A0AAI9TXK0"/>
<feature type="region of interest" description="Disordered" evidence="1">
    <location>
        <begin position="1"/>
        <end position="29"/>
    </location>
</feature>
<name>A0AAI9TXK0_9PEZI</name>